<dbReference type="Proteomes" id="UP001634007">
    <property type="component" value="Unassembled WGS sequence"/>
</dbReference>
<accession>A0ABD3KKT8</accession>
<gene>
    <name evidence="1" type="ORF">ACJRO7_019235</name>
</gene>
<comment type="caution">
    <text evidence="1">The sequence shown here is derived from an EMBL/GenBank/DDBJ whole genome shotgun (WGS) entry which is preliminary data.</text>
</comment>
<name>A0ABD3KKT8_EUCGL</name>
<reference evidence="1 2" key="1">
    <citation type="submission" date="2024-11" db="EMBL/GenBank/DDBJ databases">
        <title>Chromosome-level genome assembly of Eucalyptus globulus Labill. provides insights into its genome evolution.</title>
        <authorList>
            <person name="Li X."/>
        </authorList>
    </citation>
    <scope>NUCLEOTIDE SEQUENCE [LARGE SCALE GENOMIC DNA]</scope>
    <source>
        <strain evidence="1">CL2024</strain>
        <tissue evidence="1">Fresh tender leaves</tissue>
    </source>
</reference>
<dbReference type="EMBL" id="JBJKBG010000005">
    <property type="protein sequence ID" value="KAL3737666.1"/>
    <property type="molecule type" value="Genomic_DNA"/>
</dbReference>
<protein>
    <submittedName>
        <fullName evidence="1">Uncharacterized protein</fullName>
    </submittedName>
</protein>
<evidence type="ECO:0000313" key="1">
    <source>
        <dbReference type="EMBL" id="KAL3737666.1"/>
    </source>
</evidence>
<dbReference type="AlphaFoldDB" id="A0ABD3KKT8"/>
<sequence length="55" mass="6502">MEQLRERRLIDSRLPRGYRNKVAMTKFIPWPIEIRFCEPSNATNQTETPPRSGIT</sequence>
<organism evidence="1 2">
    <name type="scientific">Eucalyptus globulus</name>
    <name type="common">Tasmanian blue gum</name>
    <dbReference type="NCBI Taxonomy" id="34317"/>
    <lineage>
        <taxon>Eukaryota</taxon>
        <taxon>Viridiplantae</taxon>
        <taxon>Streptophyta</taxon>
        <taxon>Embryophyta</taxon>
        <taxon>Tracheophyta</taxon>
        <taxon>Spermatophyta</taxon>
        <taxon>Magnoliopsida</taxon>
        <taxon>eudicotyledons</taxon>
        <taxon>Gunneridae</taxon>
        <taxon>Pentapetalae</taxon>
        <taxon>rosids</taxon>
        <taxon>malvids</taxon>
        <taxon>Myrtales</taxon>
        <taxon>Myrtaceae</taxon>
        <taxon>Myrtoideae</taxon>
        <taxon>Eucalypteae</taxon>
        <taxon>Eucalyptus</taxon>
    </lineage>
</organism>
<evidence type="ECO:0000313" key="2">
    <source>
        <dbReference type="Proteomes" id="UP001634007"/>
    </source>
</evidence>
<keyword evidence="2" id="KW-1185">Reference proteome</keyword>
<proteinExistence type="predicted"/>